<keyword evidence="4 13" id="KW-0479">Metal-binding</keyword>
<dbReference type="GO" id="GO:0006310">
    <property type="term" value="P:DNA recombination"/>
    <property type="evidence" value="ECO:0007669"/>
    <property type="project" value="UniProtKB-UniRule"/>
</dbReference>
<comment type="cofactor">
    <cofactor evidence="13">
        <name>Mg(2+)</name>
        <dbReference type="ChEBI" id="CHEBI:18420"/>
    </cofactor>
    <text evidence="13">Binds 2 Mg(2+) ion per subunit.</text>
</comment>
<evidence type="ECO:0000256" key="9">
    <source>
        <dbReference type="ARBA" id="ARBA00023125"/>
    </source>
</evidence>
<dbReference type="PANTHER" id="PTHR30194">
    <property type="entry name" value="CROSSOVER JUNCTION ENDODEOXYRIBONUCLEASE RUVC"/>
    <property type="match status" value="1"/>
</dbReference>
<comment type="similarity">
    <text evidence="1 13">Belongs to the RuvC family.</text>
</comment>
<evidence type="ECO:0000256" key="8">
    <source>
        <dbReference type="ARBA" id="ARBA00022842"/>
    </source>
</evidence>
<comment type="subcellular location">
    <subcellularLocation>
        <location evidence="13">Cytoplasm</location>
    </subcellularLocation>
</comment>
<evidence type="ECO:0000256" key="2">
    <source>
        <dbReference type="ARBA" id="ARBA00022490"/>
    </source>
</evidence>
<feature type="active site" evidence="13">
    <location>
        <position position="7"/>
    </location>
</feature>
<dbReference type="SUPFAM" id="SSF53098">
    <property type="entry name" value="Ribonuclease H-like"/>
    <property type="match status" value="1"/>
</dbReference>
<reference evidence="15" key="1">
    <citation type="submission" date="2020-08" db="EMBL/GenBank/DDBJ databases">
        <title>Genome public.</title>
        <authorList>
            <person name="Liu C."/>
            <person name="Sun Q."/>
        </authorList>
    </citation>
    <scope>NUCLEOTIDE SEQUENCE</scope>
    <source>
        <strain evidence="15">NSJ-50</strain>
    </source>
</reference>
<gene>
    <name evidence="13 15" type="primary">ruvC</name>
    <name evidence="15" type="ORF">H8706_01435</name>
</gene>
<dbReference type="GO" id="GO:0008821">
    <property type="term" value="F:crossover junction DNA endonuclease activity"/>
    <property type="evidence" value="ECO:0007669"/>
    <property type="project" value="UniProtKB-UniRule"/>
</dbReference>
<accession>A0A926FA00</accession>
<keyword evidence="7 13" id="KW-0378">Hydrolase</keyword>
<evidence type="ECO:0000256" key="6">
    <source>
        <dbReference type="ARBA" id="ARBA00022763"/>
    </source>
</evidence>
<dbReference type="AlphaFoldDB" id="A0A926FA00"/>
<dbReference type="GO" id="GO:0000287">
    <property type="term" value="F:magnesium ion binding"/>
    <property type="evidence" value="ECO:0007669"/>
    <property type="project" value="UniProtKB-UniRule"/>
</dbReference>
<name>A0A926FA00_9FIRM</name>
<evidence type="ECO:0000256" key="4">
    <source>
        <dbReference type="ARBA" id="ARBA00022723"/>
    </source>
</evidence>
<dbReference type="Pfam" id="PF02075">
    <property type="entry name" value="RuvC"/>
    <property type="match status" value="1"/>
</dbReference>
<dbReference type="InterPro" id="IPR012337">
    <property type="entry name" value="RNaseH-like_sf"/>
</dbReference>
<proteinExistence type="inferred from homology"/>
<organism evidence="15 16">
    <name type="scientific">Qingrenia yutianensis</name>
    <dbReference type="NCBI Taxonomy" id="2763676"/>
    <lineage>
        <taxon>Bacteria</taxon>
        <taxon>Bacillati</taxon>
        <taxon>Bacillota</taxon>
        <taxon>Clostridia</taxon>
        <taxon>Eubacteriales</taxon>
        <taxon>Oscillospiraceae</taxon>
        <taxon>Qingrenia</taxon>
    </lineage>
</organism>
<keyword evidence="5 13" id="KW-0255">Endonuclease</keyword>
<evidence type="ECO:0000256" key="12">
    <source>
        <dbReference type="ARBA" id="ARBA00029354"/>
    </source>
</evidence>
<keyword evidence="10 13" id="KW-0233">DNA recombination</keyword>
<dbReference type="RefSeq" id="WP_178348490.1">
    <property type="nucleotide sequence ID" value="NZ_JACRTE010000001.1"/>
</dbReference>
<keyword evidence="9 13" id="KW-0238">DNA-binding</keyword>
<protein>
    <recommendedName>
        <fullName evidence="13 14">Crossover junction endodeoxyribonuclease RuvC</fullName>
        <ecNumber evidence="13 14">3.1.21.10</ecNumber>
    </recommendedName>
    <alternativeName>
        <fullName evidence="13">Holliday junction nuclease RuvC</fullName>
    </alternativeName>
    <alternativeName>
        <fullName evidence="13">Holliday junction resolvase RuvC</fullName>
    </alternativeName>
</protein>
<dbReference type="NCBIfam" id="NF000711">
    <property type="entry name" value="PRK00039.2-1"/>
    <property type="match status" value="1"/>
</dbReference>
<dbReference type="FunFam" id="3.30.420.10:FF:000002">
    <property type="entry name" value="Crossover junction endodeoxyribonuclease RuvC"/>
    <property type="match status" value="1"/>
</dbReference>
<dbReference type="GO" id="GO:0006281">
    <property type="term" value="P:DNA repair"/>
    <property type="evidence" value="ECO:0007669"/>
    <property type="project" value="UniProtKB-UniRule"/>
</dbReference>
<dbReference type="GO" id="GO:0003677">
    <property type="term" value="F:DNA binding"/>
    <property type="evidence" value="ECO:0007669"/>
    <property type="project" value="UniProtKB-KW"/>
</dbReference>
<evidence type="ECO:0000256" key="3">
    <source>
        <dbReference type="ARBA" id="ARBA00022722"/>
    </source>
</evidence>
<dbReference type="InterPro" id="IPR036397">
    <property type="entry name" value="RNaseH_sf"/>
</dbReference>
<evidence type="ECO:0000313" key="15">
    <source>
        <dbReference type="EMBL" id="MBC8595532.1"/>
    </source>
</evidence>
<feature type="binding site" evidence="13">
    <location>
        <position position="7"/>
    </location>
    <ligand>
        <name>Mg(2+)</name>
        <dbReference type="ChEBI" id="CHEBI:18420"/>
        <label>1</label>
    </ligand>
</feature>
<feature type="active site" evidence="13">
    <location>
        <position position="140"/>
    </location>
</feature>
<dbReference type="EC" id="3.1.21.10" evidence="13 14"/>
<dbReference type="PANTHER" id="PTHR30194:SF3">
    <property type="entry name" value="CROSSOVER JUNCTION ENDODEOXYRIBONUCLEASE RUVC"/>
    <property type="match status" value="1"/>
</dbReference>
<dbReference type="EMBL" id="JACRTE010000001">
    <property type="protein sequence ID" value="MBC8595532.1"/>
    <property type="molecule type" value="Genomic_DNA"/>
</dbReference>
<dbReference type="PROSITE" id="PS01321">
    <property type="entry name" value="RUVC"/>
    <property type="match status" value="1"/>
</dbReference>
<dbReference type="CDD" id="cd16962">
    <property type="entry name" value="RuvC"/>
    <property type="match status" value="1"/>
</dbReference>
<dbReference type="InterPro" id="IPR002176">
    <property type="entry name" value="X-over_junc_endoDNase_RuvC"/>
</dbReference>
<keyword evidence="6 13" id="KW-0227">DNA damage</keyword>
<dbReference type="Gene3D" id="3.30.420.10">
    <property type="entry name" value="Ribonuclease H-like superfamily/Ribonuclease H"/>
    <property type="match status" value="1"/>
</dbReference>
<evidence type="ECO:0000313" key="16">
    <source>
        <dbReference type="Proteomes" id="UP000647416"/>
    </source>
</evidence>
<keyword evidence="11 13" id="KW-0234">DNA repair</keyword>
<keyword evidence="3 13" id="KW-0540">Nuclease</keyword>
<keyword evidence="8 13" id="KW-0460">Magnesium</keyword>
<comment type="function">
    <text evidence="13">The RuvA-RuvB-RuvC complex processes Holliday junction (HJ) DNA during genetic recombination and DNA repair. Endonuclease that resolves HJ intermediates. Cleaves cruciform DNA by making single-stranded nicks across the HJ at symmetrical positions within the homologous arms, yielding a 5'-phosphate and a 3'-hydroxyl group; requires a central core of homology in the junction. The consensus cleavage sequence is 5'-(A/T)TT(C/G)-3'. Cleavage occurs on the 3'-side of the TT dinucleotide at the point of strand exchange. HJ branch migration catalyzed by RuvA-RuvB allows RuvC to scan DNA until it finds its consensus sequence, where it cleaves and resolves the cruciform DNA.</text>
</comment>
<evidence type="ECO:0000256" key="1">
    <source>
        <dbReference type="ARBA" id="ARBA00009518"/>
    </source>
</evidence>
<dbReference type="InterPro" id="IPR020563">
    <property type="entry name" value="X-over_junc_endoDNase_Mg_BS"/>
</dbReference>
<keyword evidence="16" id="KW-1185">Reference proteome</keyword>
<dbReference type="PRINTS" id="PR00696">
    <property type="entry name" value="RSOLVASERUVC"/>
</dbReference>
<evidence type="ECO:0000256" key="14">
    <source>
        <dbReference type="NCBIfam" id="TIGR00228"/>
    </source>
</evidence>
<feature type="active site" evidence="13">
    <location>
        <position position="67"/>
    </location>
</feature>
<comment type="caution">
    <text evidence="15">The sequence shown here is derived from an EMBL/GenBank/DDBJ whole genome shotgun (WGS) entry which is preliminary data.</text>
</comment>
<dbReference type="NCBIfam" id="TIGR00228">
    <property type="entry name" value="ruvC"/>
    <property type="match status" value="1"/>
</dbReference>
<dbReference type="GO" id="GO:0048476">
    <property type="term" value="C:Holliday junction resolvase complex"/>
    <property type="evidence" value="ECO:0007669"/>
    <property type="project" value="UniProtKB-UniRule"/>
</dbReference>
<evidence type="ECO:0000256" key="13">
    <source>
        <dbReference type="HAMAP-Rule" id="MF_00034"/>
    </source>
</evidence>
<evidence type="ECO:0000256" key="11">
    <source>
        <dbReference type="ARBA" id="ARBA00023204"/>
    </source>
</evidence>
<evidence type="ECO:0000256" key="5">
    <source>
        <dbReference type="ARBA" id="ARBA00022759"/>
    </source>
</evidence>
<sequence>MIILGIDPGIAIVGYGVIEYRGNKFKVIDYGAITTPAGMKLKDRLKIIYDGVIEIIRKHKPDCIAIEELFYNNNAKTVINVAQGRAMPYLAAANTNLEIYEYTPLQVKQAVVGYGRAEKKQVQQMTKMLLNLEKVPKPDDTADALAIAVCHAHSFRMNAKLDF</sequence>
<feature type="binding site" evidence="13">
    <location>
        <position position="67"/>
    </location>
    <ligand>
        <name>Mg(2+)</name>
        <dbReference type="ChEBI" id="CHEBI:18420"/>
        <label>2</label>
    </ligand>
</feature>
<dbReference type="GO" id="GO:0005737">
    <property type="term" value="C:cytoplasm"/>
    <property type="evidence" value="ECO:0007669"/>
    <property type="project" value="UniProtKB-SubCell"/>
</dbReference>
<dbReference type="HAMAP" id="MF_00034">
    <property type="entry name" value="RuvC"/>
    <property type="match status" value="1"/>
</dbReference>
<evidence type="ECO:0000256" key="10">
    <source>
        <dbReference type="ARBA" id="ARBA00023172"/>
    </source>
</evidence>
<evidence type="ECO:0000256" key="7">
    <source>
        <dbReference type="ARBA" id="ARBA00022801"/>
    </source>
</evidence>
<keyword evidence="2 13" id="KW-0963">Cytoplasm</keyword>
<comment type="subunit">
    <text evidence="13">Homodimer which binds Holliday junction (HJ) DNA. The HJ becomes 2-fold symmetrical on binding to RuvC with unstacked arms; it has a different conformation from HJ DNA in complex with RuvA. In the full resolvosome a probable DNA-RuvA(4)-RuvB(12)-RuvC(2) complex forms which resolves the HJ.</text>
</comment>
<dbReference type="Proteomes" id="UP000647416">
    <property type="component" value="Unassembled WGS sequence"/>
</dbReference>
<feature type="binding site" evidence="13">
    <location>
        <position position="140"/>
    </location>
    <ligand>
        <name>Mg(2+)</name>
        <dbReference type="ChEBI" id="CHEBI:18420"/>
        <label>1</label>
    </ligand>
</feature>
<comment type="catalytic activity">
    <reaction evidence="12 13">
        <text>Endonucleolytic cleavage at a junction such as a reciprocal single-stranded crossover between two homologous DNA duplexes (Holliday junction).</text>
        <dbReference type="EC" id="3.1.21.10"/>
    </reaction>
</comment>